<accession>A0ABT1IJM3</accession>
<protein>
    <submittedName>
        <fullName evidence="4">MerR HTH family regulatory protein</fullName>
    </submittedName>
</protein>
<proteinExistence type="predicted"/>
<evidence type="ECO:0000313" key="4">
    <source>
        <dbReference type="EMBL" id="MCP2272852.1"/>
    </source>
</evidence>
<feature type="compositionally biased region" description="Basic and acidic residues" evidence="2">
    <location>
        <begin position="282"/>
        <end position="302"/>
    </location>
</feature>
<dbReference type="PANTHER" id="PTHR30204:SF93">
    <property type="entry name" value="HTH MERR-TYPE DOMAIN-CONTAINING PROTEIN"/>
    <property type="match status" value="1"/>
</dbReference>
<evidence type="ECO:0000259" key="3">
    <source>
        <dbReference type="PROSITE" id="PS50937"/>
    </source>
</evidence>
<dbReference type="Proteomes" id="UP001205185">
    <property type="component" value="Unassembled WGS sequence"/>
</dbReference>
<feature type="domain" description="HTH merR-type" evidence="3">
    <location>
        <begin position="6"/>
        <end position="74"/>
    </location>
</feature>
<feature type="region of interest" description="Disordered" evidence="2">
    <location>
        <begin position="239"/>
        <end position="316"/>
    </location>
</feature>
<sequence length="316" mass="34148">MGRDTALTVEQLAAEAGLPTSTIRMYQTKGLLHAPRRQGRTARYDSTHVERLGLVHRLQQRGFSLPAIAELIAARDLGARVGDVLGLDGAGGPDDWVPLRVGELLSTVPARQLKPTLVARATRVGILRWRRGWPHTRRWAAEAGLRLTRLRVPQTEMLDTFDRVHAASTAIAADFTALFEKHLWPTLAADAVEEDQLGQVRALLLELTETAQSVVAGALRDAIRAAAENFAAQQGLLPDHGEAPWAEHTPPVLAQPHDEPDDPAPSEAEIQCFLDGVSEPGPTEHTESTKHCEFTEHSEHSGRPGVPGADQGGAAG</sequence>
<evidence type="ECO:0000256" key="1">
    <source>
        <dbReference type="ARBA" id="ARBA00023125"/>
    </source>
</evidence>
<comment type="caution">
    <text evidence="4">The sequence shown here is derived from an EMBL/GenBank/DDBJ whole genome shotgun (WGS) entry which is preliminary data.</text>
</comment>
<dbReference type="PROSITE" id="PS50937">
    <property type="entry name" value="HTH_MERR_2"/>
    <property type="match status" value="1"/>
</dbReference>
<dbReference type="InterPro" id="IPR047057">
    <property type="entry name" value="MerR_fam"/>
</dbReference>
<dbReference type="PANTHER" id="PTHR30204">
    <property type="entry name" value="REDOX-CYCLING DRUG-SENSING TRANSCRIPTIONAL ACTIVATOR SOXR"/>
    <property type="match status" value="1"/>
</dbReference>
<dbReference type="InterPro" id="IPR000551">
    <property type="entry name" value="MerR-type_HTH_dom"/>
</dbReference>
<dbReference type="Gene3D" id="1.10.1660.10">
    <property type="match status" value="1"/>
</dbReference>
<dbReference type="SUPFAM" id="SSF46955">
    <property type="entry name" value="Putative DNA-binding domain"/>
    <property type="match status" value="1"/>
</dbReference>
<dbReference type="PRINTS" id="PR00040">
    <property type="entry name" value="HTHMERR"/>
</dbReference>
<keyword evidence="5" id="KW-1185">Reference proteome</keyword>
<dbReference type="RefSeq" id="WP_253889791.1">
    <property type="nucleotide sequence ID" value="NZ_BAAAVB010000007.1"/>
</dbReference>
<dbReference type="InterPro" id="IPR009061">
    <property type="entry name" value="DNA-bd_dom_put_sf"/>
</dbReference>
<dbReference type="EMBL" id="JAMTCO010000014">
    <property type="protein sequence ID" value="MCP2272852.1"/>
    <property type="molecule type" value="Genomic_DNA"/>
</dbReference>
<evidence type="ECO:0000313" key="5">
    <source>
        <dbReference type="Proteomes" id="UP001205185"/>
    </source>
</evidence>
<name>A0ABT1IJM3_9PSEU</name>
<dbReference type="Pfam" id="PF13411">
    <property type="entry name" value="MerR_1"/>
    <property type="match status" value="1"/>
</dbReference>
<evidence type="ECO:0000256" key="2">
    <source>
        <dbReference type="SAM" id="MobiDB-lite"/>
    </source>
</evidence>
<organism evidence="4 5">
    <name type="scientific">Actinokineospora diospyrosa</name>
    <dbReference type="NCBI Taxonomy" id="103728"/>
    <lineage>
        <taxon>Bacteria</taxon>
        <taxon>Bacillati</taxon>
        <taxon>Actinomycetota</taxon>
        <taxon>Actinomycetes</taxon>
        <taxon>Pseudonocardiales</taxon>
        <taxon>Pseudonocardiaceae</taxon>
        <taxon>Actinokineospora</taxon>
    </lineage>
</organism>
<gene>
    <name evidence="4" type="ORF">LV75_005378</name>
</gene>
<keyword evidence="1" id="KW-0238">DNA-binding</keyword>
<reference evidence="4 5" key="1">
    <citation type="submission" date="2022-06" db="EMBL/GenBank/DDBJ databases">
        <title>Genomic Encyclopedia of Archaeal and Bacterial Type Strains, Phase II (KMG-II): from individual species to whole genera.</title>
        <authorList>
            <person name="Goeker M."/>
        </authorList>
    </citation>
    <scope>NUCLEOTIDE SEQUENCE [LARGE SCALE GENOMIC DNA]</scope>
    <source>
        <strain evidence="4 5">DSM 44255</strain>
    </source>
</reference>
<dbReference type="SMART" id="SM00422">
    <property type="entry name" value="HTH_MERR"/>
    <property type="match status" value="1"/>
</dbReference>